<dbReference type="GO" id="GO:0006432">
    <property type="term" value="P:phenylalanyl-tRNA aminoacylation"/>
    <property type="evidence" value="ECO:0007669"/>
    <property type="project" value="InterPro"/>
</dbReference>
<dbReference type="PANTHER" id="PTHR10947:SF3">
    <property type="entry name" value="LEUCINE-RICH REPEAT-CONTAINING PROTEIN 47"/>
    <property type="match status" value="1"/>
</dbReference>
<dbReference type="EMBL" id="OU900097">
    <property type="protein sequence ID" value="CAG9861061.1"/>
    <property type="molecule type" value="Genomic_DNA"/>
</dbReference>
<dbReference type="AlphaFoldDB" id="A0A9N9TV25"/>
<evidence type="ECO:0000256" key="2">
    <source>
        <dbReference type="ARBA" id="ARBA00022737"/>
    </source>
</evidence>
<dbReference type="SMART" id="SM00369">
    <property type="entry name" value="LRR_TYP"/>
    <property type="match status" value="7"/>
</dbReference>
<keyword evidence="6" id="KW-1185">Reference proteome</keyword>
<evidence type="ECO:0000256" key="3">
    <source>
        <dbReference type="SAM" id="MobiDB-lite"/>
    </source>
</evidence>
<dbReference type="GO" id="GO:0003723">
    <property type="term" value="F:RNA binding"/>
    <property type="evidence" value="ECO:0007669"/>
    <property type="project" value="InterPro"/>
</dbReference>
<dbReference type="Pfam" id="PF23598">
    <property type="entry name" value="LRR_14"/>
    <property type="match status" value="1"/>
</dbReference>
<keyword evidence="1" id="KW-0433">Leucine-rich repeat</keyword>
<name>A0A9N9TV25_PHYSR</name>
<dbReference type="InterPro" id="IPR055414">
    <property type="entry name" value="LRR_R13L4/SHOC2-like"/>
</dbReference>
<evidence type="ECO:0000259" key="4">
    <source>
        <dbReference type="SMART" id="SM00873"/>
    </source>
</evidence>
<dbReference type="Gene3D" id="3.50.40.10">
    <property type="entry name" value="Phenylalanyl-trna Synthetase, Chain B, domain 3"/>
    <property type="match status" value="1"/>
</dbReference>
<protein>
    <recommendedName>
        <fullName evidence="4">B3/B4 tRNA-binding domain-containing protein</fullName>
    </recommendedName>
</protein>
<dbReference type="Proteomes" id="UP001153712">
    <property type="component" value="Chromosome 4"/>
</dbReference>
<dbReference type="SMART" id="SM00873">
    <property type="entry name" value="B3_4"/>
    <property type="match status" value="1"/>
</dbReference>
<accession>A0A9N9TV25</accession>
<organism evidence="5 6">
    <name type="scientific">Phyllotreta striolata</name>
    <name type="common">Striped flea beetle</name>
    <name type="synonym">Crioceris striolata</name>
    <dbReference type="NCBI Taxonomy" id="444603"/>
    <lineage>
        <taxon>Eukaryota</taxon>
        <taxon>Metazoa</taxon>
        <taxon>Ecdysozoa</taxon>
        <taxon>Arthropoda</taxon>
        <taxon>Hexapoda</taxon>
        <taxon>Insecta</taxon>
        <taxon>Pterygota</taxon>
        <taxon>Neoptera</taxon>
        <taxon>Endopterygota</taxon>
        <taxon>Coleoptera</taxon>
        <taxon>Polyphaga</taxon>
        <taxon>Cucujiformia</taxon>
        <taxon>Chrysomeloidea</taxon>
        <taxon>Chrysomelidae</taxon>
        <taxon>Galerucinae</taxon>
        <taxon>Alticini</taxon>
        <taxon>Phyllotreta</taxon>
    </lineage>
</organism>
<keyword evidence="2" id="KW-0677">Repeat</keyword>
<feature type="domain" description="B3/B4 tRNA-binding" evidence="4">
    <location>
        <begin position="297"/>
        <end position="474"/>
    </location>
</feature>
<dbReference type="InterPro" id="IPR005146">
    <property type="entry name" value="B3/B4_tRNA-bd"/>
</dbReference>
<dbReference type="InterPro" id="IPR003591">
    <property type="entry name" value="Leu-rich_rpt_typical-subtyp"/>
</dbReference>
<dbReference type="InterPro" id="IPR045060">
    <property type="entry name" value="Phe-tRNA-ligase_IIc_bsu"/>
</dbReference>
<evidence type="ECO:0000313" key="6">
    <source>
        <dbReference type="Proteomes" id="UP001153712"/>
    </source>
</evidence>
<dbReference type="SMART" id="SM00365">
    <property type="entry name" value="LRR_SD22"/>
    <property type="match status" value="4"/>
</dbReference>
<evidence type="ECO:0000313" key="5">
    <source>
        <dbReference type="EMBL" id="CAG9861061.1"/>
    </source>
</evidence>
<dbReference type="Pfam" id="PF13855">
    <property type="entry name" value="LRR_8"/>
    <property type="match status" value="1"/>
</dbReference>
<dbReference type="OrthoDB" id="67933at2759"/>
<feature type="region of interest" description="Disordered" evidence="3">
    <location>
        <begin position="245"/>
        <end position="267"/>
    </location>
</feature>
<evidence type="ECO:0000256" key="1">
    <source>
        <dbReference type="ARBA" id="ARBA00022614"/>
    </source>
</evidence>
<dbReference type="PANTHER" id="PTHR10947">
    <property type="entry name" value="PHENYLALANYL-TRNA SYNTHETASE BETA CHAIN AND LEUCINE-RICH REPEAT-CONTAINING PROTEIN 47"/>
    <property type="match status" value="1"/>
</dbReference>
<dbReference type="SUPFAM" id="SSF52058">
    <property type="entry name" value="L domain-like"/>
    <property type="match status" value="1"/>
</dbReference>
<reference evidence="5" key="1">
    <citation type="submission" date="2022-01" db="EMBL/GenBank/DDBJ databases">
        <authorList>
            <person name="King R."/>
        </authorList>
    </citation>
    <scope>NUCLEOTIDE SEQUENCE</scope>
</reference>
<dbReference type="PROSITE" id="PS51450">
    <property type="entry name" value="LRR"/>
    <property type="match status" value="2"/>
</dbReference>
<dbReference type="InterPro" id="IPR032675">
    <property type="entry name" value="LRR_dom_sf"/>
</dbReference>
<dbReference type="InterPro" id="IPR001611">
    <property type="entry name" value="Leu-rich_rpt"/>
</dbReference>
<dbReference type="Gene3D" id="3.80.10.10">
    <property type="entry name" value="Ribonuclease Inhibitor"/>
    <property type="match status" value="2"/>
</dbReference>
<gene>
    <name evidence="5" type="ORF">PHYEVI_LOCUS7407</name>
</gene>
<sequence length="514" mass="58569">MEVWPEVEKAKAENRHELVLTGKLIASRIEKKGLDRSIFNLINLNYLNLSETGISEIHDNIANLKNLQTLMLYSNNFEHINDNISKLGKLKVLDLSRNSLKSIPDSFAKLPLVTLNLNVNQLETFPPFTENHNLTVLDLSNNKLKAFPEVCSDGLINLSEIKLRGNEIEEIPNKINSLSSLKFFDIGDNKLKSIPGELSDCQKLKDLNLKGNPITDRRLSKLIDQCRTKQVLDYIKQHCIKTNPKDTTKSKGKNRKKTKSTDSDDEDDVPAEYKYCITIKNHNEAFKVIVMNAVKNVREHFIACIVNDVCFTEETFKKFIQLQNKLHDTVCEKRNTATIATHDFNKLPPGNIIYTTLPPNSLIITPLNRSTEMTGADLLTKLQTEANNLRKEKKRSTYSGIHKFLYLIEGKPQYPCVLNSKNEVISFPPLTNSNISKIETNTTNIFIEVTSTISQQICKNIVSTILKEMLVLFEKDLVVQQVKIVDQMEQMKILYPCKTDLVYDKTASIQVKKE</sequence>
<proteinExistence type="predicted"/>
<dbReference type="Pfam" id="PF00560">
    <property type="entry name" value="LRR_1"/>
    <property type="match status" value="1"/>
</dbReference>
<dbReference type="InterPro" id="IPR020825">
    <property type="entry name" value="Phe-tRNA_synthase-like_B3/B4"/>
</dbReference>
<dbReference type="GO" id="GO:0004826">
    <property type="term" value="F:phenylalanine-tRNA ligase activity"/>
    <property type="evidence" value="ECO:0007669"/>
    <property type="project" value="InterPro"/>
</dbReference>